<dbReference type="AlphaFoldDB" id="A0A392NVJ9"/>
<dbReference type="InterPro" id="IPR031570">
    <property type="entry name" value="NBEA/BDCP_DUF4704"/>
</dbReference>
<accession>A0A392NVJ9</accession>
<feature type="domain" description="DUF4704" evidence="1">
    <location>
        <begin position="2"/>
        <end position="101"/>
    </location>
</feature>
<dbReference type="Pfam" id="PF15787">
    <property type="entry name" value="DUF4704"/>
    <property type="match status" value="1"/>
</dbReference>
<evidence type="ECO:0000313" key="2">
    <source>
        <dbReference type="EMBL" id="MCI03848.1"/>
    </source>
</evidence>
<proteinExistence type="predicted"/>
<evidence type="ECO:0000313" key="3">
    <source>
        <dbReference type="Proteomes" id="UP000265520"/>
    </source>
</evidence>
<reference evidence="2 3" key="1">
    <citation type="journal article" date="2018" name="Front. Plant Sci.">
        <title>Red Clover (Trifolium pratense) and Zigzag Clover (T. medium) - A Picture of Genomic Similarities and Differences.</title>
        <authorList>
            <person name="Dluhosova J."/>
            <person name="Istvanek J."/>
            <person name="Nedelnik J."/>
            <person name="Repkova J."/>
        </authorList>
    </citation>
    <scope>NUCLEOTIDE SEQUENCE [LARGE SCALE GENOMIC DNA]</scope>
    <source>
        <strain evidence="3">cv. 10/8</strain>
        <tissue evidence="2">Leaf</tissue>
    </source>
</reference>
<keyword evidence="3" id="KW-1185">Reference proteome</keyword>
<sequence length="168" mass="19394">YLTGCEDTAARIRIIRDILDLLDSNASNIEAFMEYGWNAWLTSSLKLGVLKDKNVKLPNHDNSQRDELLVVRNLFSLVLCHYLHSVKGGWQQLEETVNFLVMHSEEGGNSYRFFLRDIYEDVIQNLVDLSAAENIFISQPCRDNTLYLWKLIDEMLISEIDKELPVLG</sequence>
<comment type="caution">
    <text evidence="2">The sequence shown here is derived from an EMBL/GenBank/DDBJ whole genome shotgun (WGS) entry which is preliminary data.</text>
</comment>
<dbReference type="EMBL" id="LXQA010053474">
    <property type="protein sequence ID" value="MCI03848.1"/>
    <property type="molecule type" value="Genomic_DNA"/>
</dbReference>
<dbReference type="Proteomes" id="UP000265520">
    <property type="component" value="Unassembled WGS sequence"/>
</dbReference>
<feature type="non-terminal residue" evidence="2">
    <location>
        <position position="1"/>
    </location>
</feature>
<gene>
    <name evidence="2" type="ORF">A2U01_0024889</name>
</gene>
<organism evidence="2 3">
    <name type="scientific">Trifolium medium</name>
    <dbReference type="NCBI Taxonomy" id="97028"/>
    <lineage>
        <taxon>Eukaryota</taxon>
        <taxon>Viridiplantae</taxon>
        <taxon>Streptophyta</taxon>
        <taxon>Embryophyta</taxon>
        <taxon>Tracheophyta</taxon>
        <taxon>Spermatophyta</taxon>
        <taxon>Magnoliopsida</taxon>
        <taxon>eudicotyledons</taxon>
        <taxon>Gunneridae</taxon>
        <taxon>Pentapetalae</taxon>
        <taxon>rosids</taxon>
        <taxon>fabids</taxon>
        <taxon>Fabales</taxon>
        <taxon>Fabaceae</taxon>
        <taxon>Papilionoideae</taxon>
        <taxon>50 kb inversion clade</taxon>
        <taxon>NPAAA clade</taxon>
        <taxon>Hologalegina</taxon>
        <taxon>IRL clade</taxon>
        <taxon>Trifolieae</taxon>
        <taxon>Trifolium</taxon>
    </lineage>
</organism>
<protein>
    <submittedName>
        <fullName evidence="2">BEACH domain-containing protein lvsC-like</fullName>
    </submittedName>
</protein>
<evidence type="ECO:0000259" key="1">
    <source>
        <dbReference type="Pfam" id="PF15787"/>
    </source>
</evidence>
<name>A0A392NVJ9_9FABA</name>